<evidence type="ECO:0000256" key="5">
    <source>
        <dbReference type="ARBA" id="ARBA00023136"/>
    </source>
</evidence>
<dbReference type="Pfam" id="PF07947">
    <property type="entry name" value="YhhN"/>
    <property type="match status" value="1"/>
</dbReference>
<evidence type="ECO:0000313" key="8">
    <source>
        <dbReference type="Proteomes" id="UP001429564"/>
    </source>
</evidence>
<evidence type="ECO:0000256" key="4">
    <source>
        <dbReference type="ARBA" id="ARBA00022989"/>
    </source>
</evidence>
<feature type="transmembrane region" description="Helical" evidence="6">
    <location>
        <begin position="162"/>
        <end position="186"/>
    </location>
</feature>
<name>A0ABX0W7R5_9RHOB</name>
<evidence type="ECO:0000256" key="1">
    <source>
        <dbReference type="ARBA" id="ARBA00004141"/>
    </source>
</evidence>
<organism evidence="7 8">
    <name type="scientific">Parasedimentitalea denitrificans</name>
    <dbReference type="NCBI Taxonomy" id="2211118"/>
    <lineage>
        <taxon>Bacteria</taxon>
        <taxon>Pseudomonadati</taxon>
        <taxon>Pseudomonadota</taxon>
        <taxon>Alphaproteobacteria</taxon>
        <taxon>Rhodobacterales</taxon>
        <taxon>Paracoccaceae</taxon>
        <taxon>Parasedimentitalea</taxon>
    </lineage>
</organism>
<keyword evidence="5 6" id="KW-0472">Membrane</keyword>
<feature type="transmembrane region" description="Helical" evidence="6">
    <location>
        <begin position="110"/>
        <end position="130"/>
    </location>
</feature>
<comment type="caution">
    <text evidence="7">The sequence shown here is derived from an EMBL/GenBank/DDBJ whole genome shotgun (WGS) entry which is preliminary data.</text>
</comment>
<keyword evidence="3 6" id="KW-0812">Transmembrane</keyword>
<dbReference type="InterPro" id="IPR012506">
    <property type="entry name" value="TMEM86B-like"/>
</dbReference>
<comment type="subcellular location">
    <subcellularLocation>
        <location evidence="1">Membrane</location>
        <topology evidence="1">Multi-pass membrane protein</topology>
    </subcellularLocation>
</comment>
<feature type="transmembrane region" description="Helical" evidence="6">
    <location>
        <begin position="198"/>
        <end position="215"/>
    </location>
</feature>
<gene>
    <name evidence="7" type="ORF">DL239_10015</name>
</gene>
<evidence type="ECO:0000313" key="7">
    <source>
        <dbReference type="EMBL" id="NIZ61308.1"/>
    </source>
</evidence>
<comment type="similarity">
    <text evidence="2">Belongs to the TMEM86 family.</text>
</comment>
<dbReference type="PANTHER" id="PTHR31885:SF6">
    <property type="entry name" value="GH04784P"/>
    <property type="match status" value="1"/>
</dbReference>
<feature type="transmembrane region" description="Helical" evidence="6">
    <location>
        <begin position="75"/>
        <end position="98"/>
    </location>
</feature>
<dbReference type="Proteomes" id="UP001429564">
    <property type="component" value="Unassembled WGS sequence"/>
</dbReference>
<dbReference type="EMBL" id="QHLQ01000008">
    <property type="protein sequence ID" value="NIZ61308.1"/>
    <property type="molecule type" value="Genomic_DNA"/>
</dbReference>
<evidence type="ECO:0000256" key="6">
    <source>
        <dbReference type="SAM" id="Phobius"/>
    </source>
</evidence>
<feature type="transmembrane region" description="Helical" evidence="6">
    <location>
        <begin position="137"/>
        <end position="156"/>
    </location>
</feature>
<accession>A0ABX0W7R5</accession>
<reference evidence="7 8" key="1">
    <citation type="submission" date="2018-05" db="EMBL/GenBank/DDBJ databases">
        <authorList>
            <person name="Zhang Y.-J."/>
        </authorList>
    </citation>
    <scope>NUCLEOTIDE SEQUENCE [LARGE SCALE GENOMIC DNA]</scope>
    <source>
        <strain evidence="7 8">CY04</strain>
    </source>
</reference>
<keyword evidence="8" id="KW-1185">Reference proteome</keyword>
<feature type="transmembrane region" description="Helical" evidence="6">
    <location>
        <begin position="37"/>
        <end position="63"/>
    </location>
</feature>
<protein>
    <submittedName>
        <fullName evidence="7">Lysoplasmalogenase</fullName>
    </submittedName>
</protein>
<evidence type="ECO:0000256" key="2">
    <source>
        <dbReference type="ARBA" id="ARBA00007375"/>
    </source>
</evidence>
<evidence type="ECO:0000256" key="3">
    <source>
        <dbReference type="ARBA" id="ARBA00022692"/>
    </source>
</evidence>
<sequence length="216" mass="22581">MTLDQILFLSAALCAATYLWQTTGPQGTLRSLTKTASVALLALAAAWGGAPLLLVLALAACAVGDFCLSRDGDTYFMAGIGAFALGHLGYIALFLGLSDSDPAQLLMMPHLAPVIVLLCVGLAMAALLAPRAGALKIPVLCYIPIILGMGLAALTVPGQGMLLLLLSASLLFILSDMVLAAETFVLKPDHPARRVTPYVIWVTYWGAQAGFFTTFA</sequence>
<dbReference type="PANTHER" id="PTHR31885">
    <property type="entry name" value="GH04784P"/>
    <property type="match status" value="1"/>
</dbReference>
<keyword evidence="4 6" id="KW-1133">Transmembrane helix</keyword>
<dbReference type="RefSeq" id="WP_167683873.1">
    <property type="nucleotide sequence ID" value="NZ_QHLQ01000008.1"/>
</dbReference>
<proteinExistence type="inferred from homology"/>